<reference evidence="2 3" key="1">
    <citation type="journal article" date="2009" name="Genome Res.">
        <title>Whole genome sequence of Desulfovibrio magneticus strain RS-1 revealed common gene clusters in magnetotactic bacteria.</title>
        <authorList>
            <person name="Nakazawa H."/>
            <person name="Arakaki A."/>
            <person name="Narita-Yamada S."/>
            <person name="Yashiro I."/>
            <person name="Jinno K."/>
            <person name="Aoki N."/>
            <person name="Tsuruyama A."/>
            <person name="Okamura Y."/>
            <person name="Tanikawa S."/>
            <person name="Fujita N."/>
            <person name="Takeyama H."/>
            <person name="Matsunaga T."/>
        </authorList>
    </citation>
    <scope>NUCLEOTIDE SEQUENCE [LARGE SCALE GENOMIC DNA]</scope>
    <source>
        <strain evidence="3">ATCC 700980 / DSM 13731 / RS-1</strain>
    </source>
</reference>
<gene>
    <name evidence="2" type="ordered locus">DMR_01840</name>
</gene>
<dbReference type="KEGG" id="dma:DMR_01840"/>
<dbReference type="InterPro" id="IPR014875">
    <property type="entry name" value="Mor_transcription_activator"/>
</dbReference>
<evidence type="ECO:0000313" key="2">
    <source>
        <dbReference type="EMBL" id="BAH73675.1"/>
    </source>
</evidence>
<evidence type="ECO:0000313" key="3">
    <source>
        <dbReference type="Proteomes" id="UP000009071"/>
    </source>
</evidence>
<dbReference type="AlphaFoldDB" id="C4XG95"/>
<name>C4XG95_SOLM1</name>
<dbReference type="InterPro" id="IPR009057">
    <property type="entry name" value="Homeodomain-like_sf"/>
</dbReference>
<dbReference type="HOGENOM" id="CLU_179873_0_0_7"/>
<evidence type="ECO:0000259" key="1">
    <source>
        <dbReference type="Pfam" id="PF08765"/>
    </source>
</evidence>
<protein>
    <recommendedName>
        <fullName evidence="1">Mor transcription activator domain-containing protein</fullName>
    </recommendedName>
</protein>
<accession>C4XG95</accession>
<organism evidence="2 3">
    <name type="scientific">Solidesulfovibrio magneticus (strain ATCC 700980 / DSM 13731 / RS-1)</name>
    <name type="common">Desulfovibrio magneticus</name>
    <dbReference type="NCBI Taxonomy" id="573370"/>
    <lineage>
        <taxon>Bacteria</taxon>
        <taxon>Pseudomonadati</taxon>
        <taxon>Thermodesulfobacteriota</taxon>
        <taxon>Desulfovibrionia</taxon>
        <taxon>Desulfovibrionales</taxon>
        <taxon>Desulfovibrionaceae</taxon>
        <taxon>Solidesulfovibrio</taxon>
    </lineage>
</organism>
<dbReference type="Gene3D" id="1.10.10.60">
    <property type="entry name" value="Homeodomain-like"/>
    <property type="match status" value="1"/>
</dbReference>
<dbReference type="RefSeq" id="WP_012749767.1">
    <property type="nucleotide sequence ID" value="NC_012796.1"/>
</dbReference>
<dbReference type="EMBL" id="AP010904">
    <property type="protein sequence ID" value="BAH73675.1"/>
    <property type="molecule type" value="Genomic_DNA"/>
</dbReference>
<keyword evidence="3" id="KW-1185">Reference proteome</keyword>
<feature type="domain" description="Mor transcription activator" evidence="1">
    <location>
        <begin position="9"/>
        <end position="80"/>
    </location>
</feature>
<dbReference type="SUPFAM" id="SSF46689">
    <property type="entry name" value="Homeodomain-like"/>
    <property type="match status" value="1"/>
</dbReference>
<dbReference type="Pfam" id="PF08765">
    <property type="entry name" value="Mor"/>
    <property type="match status" value="1"/>
</dbReference>
<proteinExistence type="predicted"/>
<sequence>MREAELEATLAQSLGAEAARAALDALIAAWGGCRLDIPNGTSSRKRRRDAEIRRRHRDGADLFALRDQYGLSDRHLRRILYPAPGRPLRPGVVRGQSEVVS</sequence>
<dbReference type="OrthoDB" id="5459299at2"/>
<dbReference type="Proteomes" id="UP000009071">
    <property type="component" value="Chromosome"/>
</dbReference>
<dbReference type="eggNOG" id="ENOG5032D62">
    <property type="taxonomic scope" value="Bacteria"/>
</dbReference>